<proteinExistence type="inferred from homology"/>
<dbReference type="GO" id="GO:0008652">
    <property type="term" value="P:amino acid biosynthetic process"/>
    <property type="evidence" value="ECO:0007669"/>
    <property type="project" value="UniProtKB-ARBA"/>
</dbReference>
<dbReference type="GO" id="GO:0046394">
    <property type="term" value="P:carboxylic acid biosynthetic process"/>
    <property type="evidence" value="ECO:0007669"/>
    <property type="project" value="UniProtKB-ARBA"/>
</dbReference>
<evidence type="ECO:0000256" key="5">
    <source>
        <dbReference type="RuleBase" id="RU004106"/>
    </source>
</evidence>
<evidence type="ECO:0000256" key="2">
    <source>
        <dbReference type="ARBA" id="ARBA00009320"/>
    </source>
</evidence>
<accession>A0A1H9T4A0</accession>
<dbReference type="PROSITE" id="PS00770">
    <property type="entry name" value="AA_TRANSFER_CLASS_4"/>
    <property type="match status" value="1"/>
</dbReference>
<dbReference type="InterPro" id="IPR050571">
    <property type="entry name" value="Class-IV_PLP-Dep_Aminotrnsfr"/>
</dbReference>
<evidence type="ECO:0000256" key="6">
    <source>
        <dbReference type="RuleBase" id="RU004516"/>
    </source>
</evidence>
<sequence>MPEIAFYNDSFVDINAKVVPIQERAHQFGDGIYEVIRVYNGRPFYMDEHLHRLQKSAEAIELQLPYTLNQIENLCLEGLERSTLKEAEIYIQISRGIYTRQHHFPEPSCAVFTMTIKNARVIPENKRVNGMKVLTTEDDRWKNCYIKSLNLLPNVMAKQKAKVNGCDEAVFHDDGIVKEGSSTNVFTVKNGILHTYPALNGILHGITRSIVLKLASETGIEVVEEPFNLDFLYEADEVFITSTSMEVMPVSQVDEIEFSTVRPVTDKLIEQFQALKDDVITGTKE</sequence>
<dbReference type="Gene3D" id="3.20.10.10">
    <property type="entry name" value="D-amino Acid Aminotransferase, subunit A, domain 2"/>
    <property type="match status" value="1"/>
</dbReference>
<dbReference type="InterPro" id="IPR036038">
    <property type="entry name" value="Aminotransferase-like"/>
</dbReference>
<evidence type="ECO:0000313" key="7">
    <source>
        <dbReference type="EMBL" id="SER92052.1"/>
    </source>
</evidence>
<organism evidence="7 8">
    <name type="scientific">Salipaludibacillus aurantiacus</name>
    <dbReference type="NCBI Taxonomy" id="1601833"/>
    <lineage>
        <taxon>Bacteria</taxon>
        <taxon>Bacillati</taxon>
        <taxon>Bacillota</taxon>
        <taxon>Bacilli</taxon>
        <taxon>Bacillales</taxon>
        <taxon>Bacillaceae</taxon>
    </lineage>
</organism>
<dbReference type="OrthoDB" id="9805628at2"/>
<dbReference type="PANTHER" id="PTHR42743:SF10">
    <property type="entry name" value="D-ALANINE AMINOTRANSFERASE"/>
    <property type="match status" value="1"/>
</dbReference>
<dbReference type="RefSeq" id="WP_093049768.1">
    <property type="nucleotide sequence ID" value="NZ_FOGT01000005.1"/>
</dbReference>
<dbReference type="AlphaFoldDB" id="A0A1H9T4A0"/>
<evidence type="ECO:0000256" key="4">
    <source>
        <dbReference type="ARBA" id="ARBA00022898"/>
    </source>
</evidence>
<evidence type="ECO:0000313" key="8">
    <source>
        <dbReference type="Proteomes" id="UP000198571"/>
    </source>
</evidence>
<dbReference type="FunFam" id="3.20.10.10:FF:000002">
    <property type="entry name" value="D-alanine aminotransferase"/>
    <property type="match status" value="1"/>
</dbReference>
<dbReference type="GO" id="GO:0003824">
    <property type="term" value="F:catalytic activity"/>
    <property type="evidence" value="ECO:0007669"/>
    <property type="project" value="InterPro"/>
</dbReference>
<dbReference type="GO" id="GO:0005829">
    <property type="term" value="C:cytosol"/>
    <property type="evidence" value="ECO:0007669"/>
    <property type="project" value="TreeGrafter"/>
</dbReference>
<keyword evidence="4 6" id="KW-0663">Pyridoxal phosphate</keyword>
<comment type="subunit">
    <text evidence="3">Homodimer.</text>
</comment>
<comment type="similarity">
    <text evidence="2 5">Belongs to the class-IV pyridoxal-phosphate-dependent aminotransferase family.</text>
</comment>
<dbReference type="STRING" id="1601833.SAMN05518684_105115"/>
<dbReference type="Proteomes" id="UP000198571">
    <property type="component" value="Unassembled WGS sequence"/>
</dbReference>
<dbReference type="InterPro" id="IPR043131">
    <property type="entry name" value="BCAT-like_N"/>
</dbReference>
<dbReference type="SUPFAM" id="SSF56752">
    <property type="entry name" value="D-aminoacid aminotransferase-like PLP-dependent enzymes"/>
    <property type="match status" value="1"/>
</dbReference>
<dbReference type="Pfam" id="PF01063">
    <property type="entry name" value="Aminotran_4"/>
    <property type="match status" value="1"/>
</dbReference>
<dbReference type="InterPro" id="IPR043132">
    <property type="entry name" value="BCAT-like_C"/>
</dbReference>
<dbReference type="EMBL" id="FOGT01000005">
    <property type="protein sequence ID" value="SER92052.1"/>
    <property type="molecule type" value="Genomic_DNA"/>
</dbReference>
<reference evidence="8" key="1">
    <citation type="submission" date="2016-10" db="EMBL/GenBank/DDBJ databases">
        <authorList>
            <person name="Varghese N."/>
            <person name="Submissions S."/>
        </authorList>
    </citation>
    <scope>NUCLEOTIDE SEQUENCE [LARGE SCALE GENOMIC DNA]</scope>
    <source>
        <strain evidence="8">S9</strain>
    </source>
</reference>
<gene>
    <name evidence="7" type="ORF">SAMN05518684_105115</name>
</gene>
<evidence type="ECO:0000256" key="1">
    <source>
        <dbReference type="ARBA" id="ARBA00001933"/>
    </source>
</evidence>
<keyword evidence="8" id="KW-1185">Reference proteome</keyword>
<evidence type="ECO:0000256" key="3">
    <source>
        <dbReference type="ARBA" id="ARBA00011738"/>
    </source>
</evidence>
<comment type="cofactor">
    <cofactor evidence="1 6">
        <name>pyridoxal 5'-phosphate</name>
        <dbReference type="ChEBI" id="CHEBI:597326"/>
    </cofactor>
</comment>
<name>A0A1H9T4A0_9BACI</name>
<dbReference type="Gene3D" id="3.30.470.10">
    <property type="match status" value="1"/>
</dbReference>
<dbReference type="InterPro" id="IPR018300">
    <property type="entry name" value="Aminotrans_IV_CS"/>
</dbReference>
<protein>
    <submittedName>
        <fullName evidence="7">D-alanine transaminase</fullName>
    </submittedName>
</protein>
<dbReference type="PANTHER" id="PTHR42743">
    <property type="entry name" value="AMINO-ACID AMINOTRANSFERASE"/>
    <property type="match status" value="1"/>
</dbReference>
<dbReference type="InterPro" id="IPR001544">
    <property type="entry name" value="Aminotrans_IV"/>
</dbReference>